<dbReference type="Pfam" id="PF09899">
    <property type="entry name" value="DUF2126"/>
    <property type="match status" value="1"/>
</dbReference>
<dbReference type="InterPro" id="IPR018667">
    <property type="entry name" value="DUF2126"/>
</dbReference>
<comment type="caution">
    <text evidence="3">The sequence shown here is derived from an EMBL/GenBank/DDBJ whole genome shotgun (WGS) entry which is preliminary data.</text>
</comment>
<proteinExistence type="predicted"/>
<protein>
    <submittedName>
        <fullName evidence="3">Transglutaminase family protein</fullName>
    </submittedName>
</protein>
<sequence length="1136" mass="129166">MTIRVAIEHNTYYEFDRPVSLSPHVIRLRPAPHSRTPIESYSLKIEPKNHFINWQQDAYGNYLARIVFPEKTRKLSVEVEVIADMTVINPFDFFLEEYAEKFPFDYDKQTLKELQPYLELEEQGALFKKFVDAIDLKERRTIDFLVDLNMSLQNIVEYCIRLEPGVQSPEETLELAKGSCRDSAWLMVQALRHVGLAARFASGYLVQLTPDEKPLDGPAGPSADFTDLHAWCEVYLPGAGWVGLDPTSGLFAGEGHIPLACTPHPVSAAPINGFTDKCEVTFDYKNEVSRFHEDPRVTKPYTDAEWADVISLGQKVDKLLQQEDVRLTMGGEPTFVSIDDMESAQWNTEALGAHKLSLAKTLLLRLRDHFAPQGLLHYGQGKWYPGEEVPRWALGVFWRKDNQPMWLRPDLLARVDKNYGHTINDATRFTEHLTGLLNLDSQYGQAAFEDGLHYLLQEQNLPANIDARIATAKDDLERRRLARVLEQGFETPTGYVLPLEWDFYGQCWTSSKWELRRGRITLIPGDSPMGLRLPLQGLPWSEEVPLIQQADPFRTTEPLQTREEILETARSHGGPAPFVSPAPQGATVAAQTASSEEIQAARKKGQQTGTMWRNVVRTALCIEPRDGKLHVFLPPLPYLESYVALLTMIEETAAALSLPVIIEGYEPPRDWRLQKLLVTPDPGVIEVNIHPANNWDEMMNTMTELYKAARESRLGTEKFMLDGRHTGTGGGNHITLGGLTPADSPMLRRPDLLQSFVTYWQHHPSLSYLFSGAFIGPTSQAPRVDEGRDEGLYELEIAFQQMPKGETAMPWLVDRIMRNLLIDVTGNTHRAEFCIDKLFAPGAPSGRLGILEFRGFEMPPHSRMALVQALLIRALVMRFWKEPYRQPLVRWNTQLHDKWMLPHFIWEDVKEVARDLQEHGLDFRAEWLLPFEEFRFPHYGRVQLGDVKVELRWAIEPWHVLGEEVSSFGTSRYVDSSVERLQVKVYGMTNNRYVLSCNGRRVPLTATGRHGEYVAGVRYKAWAPPSALHPTIGVHSPLVFDLIDTWNGRSVGGCTYHVSHPGGRSYDTFPVNSFEAESRRVNRFSTVDHTQGVFSARPDIDAVRKFFPHTTPRPMSPPPEESPNDYPNTLDLRRQP</sequence>
<organism evidence="3 4">
    <name type="scientific">Parathalassolituus penaei</name>
    <dbReference type="NCBI Taxonomy" id="2997323"/>
    <lineage>
        <taxon>Bacteria</taxon>
        <taxon>Pseudomonadati</taxon>
        <taxon>Pseudomonadota</taxon>
        <taxon>Gammaproteobacteria</taxon>
        <taxon>Oceanospirillales</taxon>
        <taxon>Oceanospirillaceae</taxon>
        <taxon>Parathalassolituus</taxon>
    </lineage>
</organism>
<dbReference type="InterPro" id="IPR013589">
    <property type="entry name" value="Bac_transglu_N"/>
</dbReference>
<dbReference type="Gene3D" id="3.10.620.30">
    <property type="match status" value="1"/>
</dbReference>
<dbReference type="EMBL" id="JAPNOA010000058">
    <property type="protein sequence ID" value="MCY0966868.1"/>
    <property type="molecule type" value="Genomic_DNA"/>
</dbReference>
<evidence type="ECO:0000313" key="4">
    <source>
        <dbReference type="Proteomes" id="UP001150830"/>
    </source>
</evidence>
<dbReference type="Pfam" id="PF01841">
    <property type="entry name" value="Transglut_core"/>
    <property type="match status" value="1"/>
</dbReference>
<dbReference type="Proteomes" id="UP001150830">
    <property type="component" value="Unassembled WGS sequence"/>
</dbReference>
<accession>A0A9X3EQ81</accession>
<dbReference type="Pfam" id="PF08379">
    <property type="entry name" value="Bact_transglu_N"/>
    <property type="match status" value="1"/>
</dbReference>
<keyword evidence="4" id="KW-1185">Reference proteome</keyword>
<dbReference type="SUPFAM" id="SSF54001">
    <property type="entry name" value="Cysteine proteinases"/>
    <property type="match status" value="1"/>
</dbReference>
<dbReference type="SMART" id="SM00460">
    <property type="entry name" value="TGc"/>
    <property type="match status" value="1"/>
</dbReference>
<reference evidence="3" key="1">
    <citation type="submission" date="2022-11" db="EMBL/GenBank/DDBJ databases">
        <title>Parathalassolutuus dongxingensis gen. nov., sp. nov., a novel member of family Oceanospirillaceae isolated from a coastal shrimp pond in Guangxi, China.</title>
        <authorList>
            <person name="Chen H."/>
        </authorList>
    </citation>
    <scope>NUCLEOTIDE SEQUENCE</scope>
    <source>
        <strain evidence="3">G-43</strain>
    </source>
</reference>
<feature type="domain" description="Transglutaminase-like" evidence="2">
    <location>
        <begin position="172"/>
        <end position="248"/>
    </location>
</feature>
<dbReference type="PANTHER" id="PTHR33490">
    <property type="entry name" value="BLR5614 PROTEIN-RELATED"/>
    <property type="match status" value="1"/>
</dbReference>
<dbReference type="AlphaFoldDB" id="A0A9X3EQ81"/>
<evidence type="ECO:0000313" key="3">
    <source>
        <dbReference type="EMBL" id="MCY0966868.1"/>
    </source>
</evidence>
<gene>
    <name evidence="3" type="ORF">OUO13_16950</name>
</gene>
<name>A0A9X3EQ81_9GAMM</name>
<feature type="region of interest" description="Disordered" evidence="1">
    <location>
        <begin position="1107"/>
        <end position="1136"/>
    </location>
</feature>
<evidence type="ECO:0000259" key="2">
    <source>
        <dbReference type="SMART" id="SM00460"/>
    </source>
</evidence>
<dbReference type="InterPro" id="IPR038765">
    <property type="entry name" value="Papain-like_cys_pep_sf"/>
</dbReference>
<dbReference type="RefSeq" id="WP_283175076.1">
    <property type="nucleotide sequence ID" value="NZ_JAPNOA010000058.1"/>
</dbReference>
<dbReference type="PANTHER" id="PTHR33490:SF1">
    <property type="entry name" value="SLL1233 PROTEIN"/>
    <property type="match status" value="1"/>
</dbReference>
<dbReference type="InterPro" id="IPR002931">
    <property type="entry name" value="Transglutaminase-like"/>
</dbReference>
<evidence type="ECO:0000256" key="1">
    <source>
        <dbReference type="SAM" id="MobiDB-lite"/>
    </source>
</evidence>